<evidence type="ECO:0000313" key="2">
    <source>
        <dbReference type="EMBL" id="ACU60612.1"/>
    </source>
</evidence>
<protein>
    <submittedName>
        <fullName evidence="2">Competence protein</fullName>
    </submittedName>
</protein>
<dbReference type="Pfam" id="PF25164">
    <property type="entry name" value="CoiA_N"/>
    <property type="match status" value="1"/>
</dbReference>
<dbReference type="InterPro" id="IPR057253">
    <property type="entry name" value="CoiA-like_N"/>
</dbReference>
<dbReference type="RefSeq" id="WP_012790788.1">
    <property type="nucleotide sequence ID" value="NC_013132.1"/>
</dbReference>
<sequence>MRLAYVNNKLTPAAPKLKGTCPGCTQPVTAKCGTKRIHHWAHQTTEMCDRWWEPETAWHRAWKNNFPLAWQEVFLPDERTDEKHIADLCTSHGLTIEFQHSAIDPEERASREAFYHNLIWVVDGTRLKGDFPRFLGIRKDLQVVAQRTFRVNRPDEYFPSAWVGSSVPVFFDFWGDGSMEDNQDVRNSIYCLFPTRIGTAAILVEWHRSAFIEAAKNGKLLSWVTTSIHNIKTASEEEQLQRAKLQQQQERINYERFSRMGRYPQRRRRF</sequence>
<evidence type="ECO:0000313" key="3">
    <source>
        <dbReference type="Proteomes" id="UP000002215"/>
    </source>
</evidence>
<organism evidence="2 3">
    <name type="scientific">Chitinophaga pinensis (strain ATCC 43595 / DSM 2588 / LMG 13176 / NBRC 15968 / NCIMB 11800 / UQM 2034)</name>
    <dbReference type="NCBI Taxonomy" id="485918"/>
    <lineage>
        <taxon>Bacteria</taxon>
        <taxon>Pseudomonadati</taxon>
        <taxon>Bacteroidota</taxon>
        <taxon>Chitinophagia</taxon>
        <taxon>Chitinophagales</taxon>
        <taxon>Chitinophagaceae</taxon>
        <taxon>Chitinophaga</taxon>
    </lineage>
</organism>
<dbReference type="Proteomes" id="UP000002215">
    <property type="component" value="Chromosome"/>
</dbReference>
<dbReference type="EMBL" id="CP001699">
    <property type="protein sequence ID" value="ACU60612.1"/>
    <property type="molecule type" value="Genomic_DNA"/>
</dbReference>
<dbReference type="OrthoDB" id="4212451at2"/>
<proteinExistence type="predicted"/>
<dbReference type="AlphaFoldDB" id="A0A979G465"/>
<gene>
    <name evidence="2" type="ordered locus">Cpin_3145</name>
</gene>
<reference evidence="2 3" key="2">
    <citation type="journal article" date="2010" name="Stand. Genomic Sci.">
        <title>Complete genome sequence of Chitinophaga pinensis type strain (UQM 2034).</title>
        <authorList>
            <person name="Glavina Del Rio T."/>
            <person name="Abt B."/>
            <person name="Spring S."/>
            <person name="Lapidus A."/>
            <person name="Nolan M."/>
            <person name="Tice H."/>
            <person name="Copeland A."/>
            <person name="Cheng J.F."/>
            <person name="Chen F."/>
            <person name="Bruce D."/>
            <person name="Goodwin L."/>
            <person name="Pitluck S."/>
            <person name="Ivanova N."/>
            <person name="Mavromatis K."/>
            <person name="Mikhailova N."/>
            <person name="Pati A."/>
            <person name="Chen A."/>
            <person name="Palaniappan K."/>
            <person name="Land M."/>
            <person name="Hauser L."/>
            <person name="Chang Y.J."/>
            <person name="Jeffries C.D."/>
            <person name="Chain P."/>
            <person name="Saunders E."/>
            <person name="Detter J.C."/>
            <person name="Brettin T."/>
            <person name="Rohde M."/>
            <person name="Goker M."/>
            <person name="Bristow J."/>
            <person name="Eisen J.A."/>
            <person name="Markowitz V."/>
            <person name="Hugenholtz P."/>
            <person name="Kyrpides N.C."/>
            <person name="Klenk H.P."/>
            <person name="Lucas S."/>
        </authorList>
    </citation>
    <scope>NUCLEOTIDE SEQUENCE [LARGE SCALE GENOMIC DNA]</scope>
    <source>
        <strain evidence="3">ATCC 43595 / DSM 2588 / LMG 13176 / NBRC 15968 / NCIMB 11800 / UQM 2034</strain>
    </source>
</reference>
<evidence type="ECO:0000259" key="1">
    <source>
        <dbReference type="Pfam" id="PF25164"/>
    </source>
</evidence>
<reference evidence="3" key="1">
    <citation type="submission" date="2009-08" db="EMBL/GenBank/DDBJ databases">
        <title>The complete genome of Chitinophaga pinensis DSM 2588.</title>
        <authorList>
            <consortium name="US DOE Joint Genome Institute (JGI-PGF)"/>
            <person name="Lucas S."/>
            <person name="Copeland A."/>
            <person name="Lapidus A."/>
            <person name="Glavina del Rio T."/>
            <person name="Dalin E."/>
            <person name="Tice H."/>
            <person name="Bruce D."/>
            <person name="Goodwin L."/>
            <person name="Pitluck S."/>
            <person name="Kyrpides N."/>
            <person name="Mavromatis K."/>
            <person name="Ivanova N."/>
            <person name="Mikhailova N."/>
            <person name="Sims D."/>
            <person name="Meinche L."/>
            <person name="Brettin T."/>
            <person name="Detter J.C."/>
            <person name="Han C."/>
            <person name="Larimer F."/>
            <person name="Land M."/>
            <person name="Hauser L."/>
            <person name="Markowitz V."/>
            <person name="Cheng J.-F."/>
            <person name="Hugenholtz P."/>
            <person name="Woyke T."/>
            <person name="Wu D."/>
            <person name="Spring S."/>
            <person name="Klenk H.-P."/>
            <person name="Eisen J.A."/>
        </authorList>
    </citation>
    <scope>NUCLEOTIDE SEQUENCE [LARGE SCALE GENOMIC DNA]</scope>
    <source>
        <strain evidence="3">ATCC 43595 / DSM 2588 / LMG 13176 / NBRC 15968 / NCIMB 11800 / UQM 2034</strain>
    </source>
</reference>
<dbReference type="KEGG" id="cpi:Cpin_3145"/>
<feature type="domain" description="Competence protein CoiA-like N-terminal" evidence="1">
    <location>
        <begin position="20"/>
        <end position="49"/>
    </location>
</feature>
<name>A0A979G465_CHIPD</name>
<accession>A0A979G465</accession>